<dbReference type="SMART" id="SM00228">
    <property type="entry name" value="PDZ"/>
    <property type="match status" value="1"/>
</dbReference>
<feature type="compositionally biased region" description="Polar residues" evidence="9">
    <location>
        <begin position="252"/>
        <end position="263"/>
    </location>
</feature>
<evidence type="ECO:0000256" key="1">
    <source>
        <dbReference type="ARBA" id="ARBA00022553"/>
    </source>
</evidence>
<dbReference type="FunFam" id="2.30.42.10:FF:000003">
    <property type="entry name" value="Regulating synaptic membrane exocytosis protein 1, putative"/>
    <property type="match status" value="1"/>
</dbReference>
<evidence type="ECO:0000256" key="2">
    <source>
        <dbReference type="ARBA" id="ARBA00022723"/>
    </source>
</evidence>
<dbReference type="InterPro" id="IPR001478">
    <property type="entry name" value="PDZ"/>
</dbReference>
<keyword evidence="1" id="KW-0597">Phosphoprotein</keyword>
<dbReference type="InterPro" id="IPR036034">
    <property type="entry name" value="PDZ_sf"/>
</dbReference>
<feature type="domain" description="PDZ" evidence="11">
    <location>
        <begin position="354"/>
        <end position="449"/>
    </location>
</feature>
<feature type="compositionally biased region" description="Basic and acidic residues" evidence="9">
    <location>
        <begin position="167"/>
        <end position="186"/>
    </location>
</feature>
<keyword evidence="4" id="KW-0863">Zinc-finger</keyword>
<feature type="compositionally biased region" description="Basic and acidic residues" evidence="9">
    <location>
        <begin position="875"/>
        <end position="891"/>
    </location>
</feature>
<dbReference type="InterPro" id="IPR035892">
    <property type="entry name" value="C2_domain_sf"/>
</dbReference>
<feature type="region of interest" description="Disordered" evidence="9">
    <location>
        <begin position="107"/>
        <end position="305"/>
    </location>
</feature>
<evidence type="ECO:0000259" key="11">
    <source>
        <dbReference type="PROSITE" id="PS50106"/>
    </source>
</evidence>
<dbReference type="PROSITE" id="PS50004">
    <property type="entry name" value="C2"/>
    <property type="match status" value="2"/>
</dbReference>
<feature type="compositionally biased region" description="Basic residues" evidence="9">
    <location>
        <begin position="270"/>
        <end position="279"/>
    </location>
</feature>
<dbReference type="GO" id="GO:0044325">
    <property type="term" value="F:transmembrane transporter binding"/>
    <property type="evidence" value="ECO:0007669"/>
    <property type="project" value="TreeGrafter"/>
</dbReference>
<feature type="region of interest" description="Disordered" evidence="9">
    <location>
        <begin position="689"/>
        <end position="851"/>
    </location>
</feature>
<feature type="compositionally biased region" description="Polar residues" evidence="9">
    <location>
        <begin position="689"/>
        <end position="706"/>
    </location>
</feature>
<dbReference type="GO" id="GO:0048167">
    <property type="term" value="P:regulation of synaptic plasticity"/>
    <property type="evidence" value="ECO:0007669"/>
    <property type="project" value="TreeGrafter"/>
</dbReference>
<feature type="region of interest" description="Disordered" evidence="9">
    <location>
        <begin position="631"/>
        <end position="668"/>
    </location>
</feature>
<feature type="compositionally biased region" description="Pro residues" evidence="9">
    <location>
        <begin position="121"/>
        <end position="130"/>
    </location>
</feature>
<dbReference type="CDD" id="cd06714">
    <property type="entry name" value="PDZ_RIM-like"/>
    <property type="match status" value="1"/>
</dbReference>
<dbReference type="CDD" id="cd04031">
    <property type="entry name" value="C2A_RIM1alpha"/>
    <property type="match status" value="1"/>
</dbReference>
<feature type="region of interest" description="Disordered" evidence="9">
    <location>
        <begin position="863"/>
        <end position="918"/>
    </location>
</feature>
<keyword evidence="12" id="KW-1185">Reference proteome</keyword>
<dbReference type="GO" id="GO:0048788">
    <property type="term" value="C:cytoskeleton of presynaptic active zone"/>
    <property type="evidence" value="ECO:0007669"/>
    <property type="project" value="TreeGrafter"/>
</dbReference>
<protein>
    <submittedName>
        <fullName evidence="13">Regulating synaptic membrane exocytosis protein 2 isoform X6</fullName>
    </submittedName>
</protein>
<keyword evidence="6" id="KW-0862">Zinc</keyword>
<dbReference type="Pfam" id="PF00168">
    <property type="entry name" value="C2"/>
    <property type="match status" value="2"/>
</dbReference>
<dbReference type="SMART" id="SM00239">
    <property type="entry name" value="C2"/>
    <property type="match status" value="2"/>
</dbReference>
<dbReference type="GO" id="GO:0050806">
    <property type="term" value="P:positive regulation of synaptic transmission"/>
    <property type="evidence" value="ECO:0007669"/>
    <property type="project" value="TreeGrafter"/>
</dbReference>
<dbReference type="GO" id="GO:0008270">
    <property type="term" value="F:zinc ion binding"/>
    <property type="evidence" value="ECO:0007669"/>
    <property type="project" value="UniProtKB-KW"/>
</dbReference>
<gene>
    <name evidence="13" type="primary">rims2a</name>
</gene>
<dbReference type="RefSeq" id="XP_026139268.1">
    <property type="nucleotide sequence ID" value="XM_026283483.1"/>
</dbReference>
<dbReference type="InterPro" id="IPR039032">
    <property type="entry name" value="Rim-like"/>
</dbReference>
<reference evidence="13" key="1">
    <citation type="submission" date="2025-08" db="UniProtKB">
        <authorList>
            <consortium name="RefSeq"/>
        </authorList>
    </citation>
    <scope>IDENTIFICATION</scope>
    <source>
        <strain evidence="13">Wakin</strain>
        <tissue evidence="13">Muscle</tissue>
    </source>
</reference>
<feature type="region of interest" description="Disordered" evidence="9">
    <location>
        <begin position="1010"/>
        <end position="1064"/>
    </location>
</feature>
<feature type="compositionally biased region" description="Basic and acidic residues" evidence="9">
    <location>
        <begin position="780"/>
        <end position="790"/>
    </location>
</feature>
<dbReference type="SUPFAM" id="SSF49562">
    <property type="entry name" value="C2 domain (Calcium/lipid-binding domain, CaLB)"/>
    <property type="match status" value="2"/>
</dbReference>
<feature type="compositionally biased region" description="Basic and acidic residues" evidence="9">
    <location>
        <begin position="738"/>
        <end position="771"/>
    </location>
</feature>
<evidence type="ECO:0000259" key="10">
    <source>
        <dbReference type="PROSITE" id="PS50004"/>
    </source>
</evidence>
<comment type="subcellular location">
    <subcellularLocation>
        <location evidence="8">Synapse</location>
    </subcellularLocation>
</comment>
<evidence type="ECO:0000256" key="8">
    <source>
        <dbReference type="ARBA" id="ARBA00034103"/>
    </source>
</evidence>
<sequence>MQFETLRQFCSSVLSHFNGAFTPPQNILQTELLEQALSTIGKRSPSATRDPNQKYDQREEKAERSQYAPGEGGMPRSPSDYGAGDRQWRGGYGRSYEDAEVARSAYRAQRGGWHSQEEYPPEPGFLPDGPPLSEHELQRQRQEEYQNRYRSDPNLARYPVKPQPYEEQMRMHAEVSRFRHERRHSDVSLAYTEMEEPLGPLRGPPYSPGPGHTHWRSNHSPPSVDSLHRQQHLDPVSAVRKSKREKMESMLRNDSLSSDQSESVRPPPPKPHKTKRGGKMRQVSLSSSEEELATTPEYTSCEDVEIESESVSEKGDLDGHWWDHTTWHSSDASSMSLHPVTWQPSKDGDRLIGRILLNKRMKDGSVPRDSGALLGLKVVGGKMTESRRLCAFITKVRKGSLADTVGHLRPGDQVLEWNGRKLQGATFKEVYNIILESKPEPQVELVVSRPIGDIPRIPESTHAQLESSSSSFESQKMERPSISVTSPMSPGVLRDAPQYLSGQLTVKLWYDKVGHQLIVTILGAKDLPSREDGRPRNPYVKIYFLPDRSDKSKRRTKTVKKSLEPKWNQTFMYSPVHRREFRERMLEITLWDQARVREEESEFLGEILIELETALLDDEPHWYKLQTHDVSSVPLPKSSPCLQRRALHGDSPTRRLQRSQRISDSEFSDYDCEDGVGVVSDYRNGRDLQSSTLSVPEQVLSSNHCSRSADINRARSRSPSMPPSQSHFLTLPRTRHSQPHDSQLEELRNYGAPDRHEYHHRSRSADQRSALERPMYSRSRSTERPPDGPHMRSSMPSLPSGHSAPPSPALSRAHPRGGSVQTSPTGTPVNSRRGRQLPQLPPKGTLERSAMDVEERTRQMKLKMNKYKQGTGSDSRLEQDYHKRSGRDPQRGENLSAKSSDSDVSDVSAVSRTSSASRFSSMSYISVQSERPRGSRKISEFTSKMKNRQVGTEAGGNMTKSTSIGGDMCSLEKTDGSQSDTAVSLVGTVDKKRRSSIGAKMAAVVGLSRKSRSASQLGQTEAGGKKLRSTIQRSTETGLAVEMRSRMTRQASRESNDGSMNSYSSEGNLIFPGVRLSSDSQFSDFLDGLGPAQLVGRQTLATPPMGDIQIGMVEKKGALEVEVIRARGLVGKPGSKALPAPYVKVYLLENGACIAKKKTKVARKTLDPLYQQQLSFEEAPGGKVLQIIVWGDYGRMDHKSFMGAAQILLDDLDLSNMVIGWFKLFPPSSLVDPTLAPLTRRASQSSLDSGSGPFGRS</sequence>
<dbReference type="Gene3D" id="2.30.42.10">
    <property type="match status" value="1"/>
</dbReference>
<organism evidence="12 13">
    <name type="scientific">Carassius auratus</name>
    <name type="common">Goldfish</name>
    <dbReference type="NCBI Taxonomy" id="7957"/>
    <lineage>
        <taxon>Eukaryota</taxon>
        <taxon>Metazoa</taxon>
        <taxon>Chordata</taxon>
        <taxon>Craniata</taxon>
        <taxon>Vertebrata</taxon>
        <taxon>Euteleostomi</taxon>
        <taxon>Actinopterygii</taxon>
        <taxon>Neopterygii</taxon>
        <taxon>Teleostei</taxon>
        <taxon>Ostariophysi</taxon>
        <taxon>Cypriniformes</taxon>
        <taxon>Cyprinidae</taxon>
        <taxon>Cyprininae</taxon>
        <taxon>Carassius</taxon>
    </lineage>
</organism>
<name>A0A6P6R1R7_CARAU</name>
<dbReference type="FunFam" id="2.60.40.150:FF:000001">
    <property type="entry name" value="Regulating synaptic membrane exocytosis 3, isoform CRA_a"/>
    <property type="match status" value="1"/>
</dbReference>
<evidence type="ECO:0000256" key="3">
    <source>
        <dbReference type="ARBA" id="ARBA00022737"/>
    </source>
</evidence>
<feature type="domain" description="C2" evidence="10">
    <location>
        <begin position="500"/>
        <end position="623"/>
    </location>
</feature>
<dbReference type="CTD" id="393672"/>
<feature type="compositionally biased region" description="Basic and acidic residues" evidence="9">
    <location>
        <begin position="133"/>
        <end position="151"/>
    </location>
</feature>
<dbReference type="CDD" id="cd04028">
    <property type="entry name" value="C2B_RIM1alpha"/>
    <property type="match status" value="1"/>
</dbReference>
<keyword evidence="3" id="KW-0677">Repeat</keyword>
<dbReference type="Proteomes" id="UP000515129">
    <property type="component" value="Chromosome 16"/>
</dbReference>
<dbReference type="AlphaFoldDB" id="A0A6P6R1R7"/>
<evidence type="ECO:0000256" key="5">
    <source>
        <dbReference type="ARBA" id="ARBA00022782"/>
    </source>
</evidence>
<feature type="compositionally biased region" description="Polar residues" evidence="9">
    <location>
        <begin position="819"/>
        <end position="830"/>
    </location>
</feature>
<dbReference type="PROSITE" id="PS50106">
    <property type="entry name" value="PDZ"/>
    <property type="match status" value="1"/>
</dbReference>
<dbReference type="Pfam" id="PF00595">
    <property type="entry name" value="PDZ"/>
    <property type="match status" value="1"/>
</dbReference>
<evidence type="ECO:0000256" key="9">
    <source>
        <dbReference type="SAM" id="MobiDB-lite"/>
    </source>
</evidence>
<dbReference type="Gene3D" id="2.60.40.150">
    <property type="entry name" value="C2 domain"/>
    <property type="match status" value="2"/>
</dbReference>
<evidence type="ECO:0000313" key="12">
    <source>
        <dbReference type="Proteomes" id="UP000515129"/>
    </source>
</evidence>
<feature type="compositionally biased region" description="Low complexity" evidence="9">
    <location>
        <begin position="717"/>
        <end position="726"/>
    </location>
</feature>
<keyword evidence="7" id="KW-0770">Synapse</keyword>
<dbReference type="PANTHER" id="PTHR12157">
    <property type="entry name" value="REGULATING SYNAPTIC MEMBRANE EXOCYTOSIS PROTEIN"/>
    <property type="match status" value="1"/>
</dbReference>
<dbReference type="InterPro" id="IPR000008">
    <property type="entry name" value="C2_dom"/>
</dbReference>
<dbReference type="PANTHER" id="PTHR12157:SF15">
    <property type="entry name" value="REGULATING SYNAPTIC MEMBRANE EXOCYTOSIS PROTEIN 2"/>
    <property type="match status" value="1"/>
</dbReference>
<feature type="compositionally biased region" description="Low complexity" evidence="9">
    <location>
        <begin position="905"/>
        <end position="918"/>
    </location>
</feature>
<proteinExistence type="predicted"/>
<dbReference type="GO" id="GO:2000300">
    <property type="term" value="P:regulation of synaptic vesicle exocytosis"/>
    <property type="evidence" value="ECO:0007669"/>
    <property type="project" value="TreeGrafter"/>
</dbReference>
<feature type="compositionally biased region" description="Basic and acidic residues" evidence="9">
    <location>
        <begin position="51"/>
        <end position="64"/>
    </location>
</feature>
<feature type="domain" description="C2" evidence="10">
    <location>
        <begin position="1104"/>
        <end position="1222"/>
    </location>
</feature>
<dbReference type="GO" id="GO:0042734">
    <property type="term" value="C:presynaptic membrane"/>
    <property type="evidence" value="ECO:0007669"/>
    <property type="project" value="TreeGrafter"/>
</dbReference>
<evidence type="ECO:0000313" key="13">
    <source>
        <dbReference type="RefSeq" id="XP_026139268.1"/>
    </source>
</evidence>
<feature type="region of interest" description="Disordered" evidence="9">
    <location>
        <begin position="39"/>
        <end position="88"/>
    </location>
</feature>
<dbReference type="FunFam" id="2.60.40.150:FF:000003">
    <property type="entry name" value="Regulating synaptic membrane exocytosis protein 2"/>
    <property type="match status" value="1"/>
</dbReference>
<dbReference type="GO" id="GO:0048791">
    <property type="term" value="P:calcium ion-regulated exocytosis of neurotransmitter"/>
    <property type="evidence" value="ECO:0007669"/>
    <property type="project" value="TreeGrafter"/>
</dbReference>
<dbReference type="SUPFAM" id="SSF50156">
    <property type="entry name" value="PDZ domain-like"/>
    <property type="match status" value="1"/>
</dbReference>
<dbReference type="GO" id="GO:0031267">
    <property type="term" value="F:small GTPase binding"/>
    <property type="evidence" value="ECO:0007669"/>
    <property type="project" value="InterPro"/>
</dbReference>
<feature type="region of interest" description="Disordered" evidence="9">
    <location>
        <begin position="457"/>
        <end position="488"/>
    </location>
</feature>
<evidence type="ECO:0000256" key="6">
    <source>
        <dbReference type="ARBA" id="ARBA00022833"/>
    </source>
</evidence>
<evidence type="ECO:0000256" key="4">
    <source>
        <dbReference type="ARBA" id="ARBA00022771"/>
    </source>
</evidence>
<dbReference type="GO" id="GO:0030154">
    <property type="term" value="P:cell differentiation"/>
    <property type="evidence" value="ECO:0007669"/>
    <property type="project" value="UniProtKB-KW"/>
</dbReference>
<keyword evidence="5" id="KW-0221">Differentiation</keyword>
<dbReference type="GO" id="GO:0042391">
    <property type="term" value="P:regulation of membrane potential"/>
    <property type="evidence" value="ECO:0007669"/>
    <property type="project" value="TreeGrafter"/>
</dbReference>
<accession>A0A6P6R1R7</accession>
<keyword evidence="2" id="KW-0479">Metal-binding</keyword>
<evidence type="ECO:0000256" key="7">
    <source>
        <dbReference type="ARBA" id="ARBA00023018"/>
    </source>
</evidence>